<keyword evidence="13" id="KW-1185">Reference proteome</keyword>
<keyword evidence="10" id="KW-0503">Monooxygenase</keyword>
<dbReference type="SUPFAM" id="SSF48264">
    <property type="entry name" value="Cytochrome P450"/>
    <property type="match status" value="1"/>
</dbReference>
<evidence type="ECO:0000256" key="8">
    <source>
        <dbReference type="ARBA" id="ARBA00023002"/>
    </source>
</evidence>
<dbReference type="Proteomes" id="UP000596660">
    <property type="component" value="Unplaced"/>
</dbReference>
<evidence type="ECO:0000256" key="4">
    <source>
        <dbReference type="ARBA" id="ARBA00022617"/>
    </source>
</evidence>
<dbReference type="PANTHER" id="PTHR47955:SF22">
    <property type="entry name" value="CYTOCHROME P450 83B1-LIKE"/>
    <property type="match status" value="1"/>
</dbReference>
<evidence type="ECO:0000256" key="1">
    <source>
        <dbReference type="ARBA" id="ARBA00001971"/>
    </source>
</evidence>
<evidence type="ECO:0000256" key="6">
    <source>
        <dbReference type="ARBA" id="ARBA00022723"/>
    </source>
</evidence>
<comment type="similarity">
    <text evidence="3">Belongs to the cytochrome P450 family.</text>
</comment>
<keyword evidence="7" id="KW-1133">Transmembrane helix</keyword>
<organism evidence="12 13">
    <name type="scientific">Chenopodium quinoa</name>
    <name type="common">Quinoa</name>
    <dbReference type="NCBI Taxonomy" id="63459"/>
    <lineage>
        <taxon>Eukaryota</taxon>
        <taxon>Viridiplantae</taxon>
        <taxon>Streptophyta</taxon>
        <taxon>Embryophyta</taxon>
        <taxon>Tracheophyta</taxon>
        <taxon>Spermatophyta</taxon>
        <taxon>Magnoliopsida</taxon>
        <taxon>eudicotyledons</taxon>
        <taxon>Gunneridae</taxon>
        <taxon>Pentapetalae</taxon>
        <taxon>Caryophyllales</taxon>
        <taxon>Chenopodiaceae</taxon>
        <taxon>Chenopodioideae</taxon>
        <taxon>Atripliceae</taxon>
        <taxon>Chenopodium</taxon>
    </lineage>
</organism>
<evidence type="ECO:0000313" key="12">
    <source>
        <dbReference type="EnsemblPlants" id="AUR62032833-RA:cds"/>
    </source>
</evidence>
<sequence>MVVVQSAELAKEVLLTQDKNFCNRPETTGRKRLSYNGLDIALSPYSNYLKEIKKVLIFNLLNTKNVGSFALNRQEEVSRYDDEEVLGSRYYRLLHEAEYMFTAFFYSDYFYLGGCIDKITGKHSKLEKTFKELDAIYEKIIDDHLHTLKTESERQDIVDVLLRLMEDTSFPFKLTMNHIKAILLKEDIDSNVLPGLVTHKKNRLCLVARKFDSNLHEEN</sequence>
<dbReference type="Gene3D" id="1.10.630.10">
    <property type="entry name" value="Cytochrome P450"/>
    <property type="match status" value="1"/>
</dbReference>
<comment type="subcellular location">
    <subcellularLocation>
        <location evidence="2">Membrane</location>
        <topology evidence="2">Single-pass membrane protein</topology>
    </subcellularLocation>
</comment>
<evidence type="ECO:0000256" key="7">
    <source>
        <dbReference type="ARBA" id="ARBA00022989"/>
    </source>
</evidence>
<evidence type="ECO:0000256" key="3">
    <source>
        <dbReference type="ARBA" id="ARBA00010617"/>
    </source>
</evidence>
<dbReference type="GO" id="GO:0020037">
    <property type="term" value="F:heme binding"/>
    <property type="evidence" value="ECO:0007669"/>
    <property type="project" value="InterPro"/>
</dbReference>
<dbReference type="AlphaFoldDB" id="A0A803MNI2"/>
<evidence type="ECO:0000256" key="5">
    <source>
        <dbReference type="ARBA" id="ARBA00022692"/>
    </source>
</evidence>
<evidence type="ECO:0000313" key="13">
    <source>
        <dbReference type="Proteomes" id="UP000596660"/>
    </source>
</evidence>
<dbReference type="GO" id="GO:0016705">
    <property type="term" value="F:oxidoreductase activity, acting on paired donors, with incorporation or reduction of molecular oxygen"/>
    <property type="evidence" value="ECO:0007669"/>
    <property type="project" value="InterPro"/>
</dbReference>
<dbReference type="OMA" id="EAMIVIS"/>
<dbReference type="GO" id="GO:0005506">
    <property type="term" value="F:iron ion binding"/>
    <property type="evidence" value="ECO:0007669"/>
    <property type="project" value="InterPro"/>
</dbReference>
<dbReference type="GO" id="GO:0016020">
    <property type="term" value="C:membrane"/>
    <property type="evidence" value="ECO:0007669"/>
    <property type="project" value="UniProtKB-SubCell"/>
</dbReference>
<name>A0A803MNI2_CHEQI</name>
<evidence type="ECO:0000256" key="11">
    <source>
        <dbReference type="ARBA" id="ARBA00023136"/>
    </source>
</evidence>
<keyword evidence="9" id="KW-0408">Iron</keyword>
<dbReference type="GO" id="GO:0004497">
    <property type="term" value="F:monooxygenase activity"/>
    <property type="evidence" value="ECO:0007669"/>
    <property type="project" value="UniProtKB-KW"/>
</dbReference>
<evidence type="ECO:0000256" key="10">
    <source>
        <dbReference type="ARBA" id="ARBA00023033"/>
    </source>
</evidence>
<dbReference type="PANTHER" id="PTHR47955">
    <property type="entry name" value="CYTOCHROME P450 FAMILY 71 PROTEIN"/>
    <property type="match status" value="1"/>
</dbReference>
<proteinExistence type="inferred from homology"/>
<keyword evidence="4" id="KW-0349">Heme</keyword>
<keyword evidence="5" id="KW-0812">Transmembrane</keyword>
<dbReference type="EnsemblPlants" id="AUR62032833-RA">
    <property type="protein sequence ID" value="AUR62032833-RA:cds"/>
    <property type="gene ID" value="AUR62032833"/>
</dbReference>
<dbReference type="Gramene" id="AUR62032833-RA">
    <property type="protein sequence ID" value="AUR62032833-RA:cds"/>
    <property type="gene ID" value="AUR62032833"/>
</dbReference>
<comment type="cofactor">
    <cofactor evidence="1">
        <name>heme</name>
        <dbReference type="ChEBI" id="CHEBI:30413"/>
    </cofactor>
</comment>
<evidence type="ECO:0000256" key="2">
    <source>
        <dbReference type="ARBA" id="ARBA00004167"/>
    </source>
</evidence>
<reference evidence="12" key="2">
    <citation type="submission" date="2021-03" db="UniProtKB">
        <authorList>
            <consortium name="EnsemblPlants"/>
        </authorList>
    </citation>
    <scope>IDENTIFICATION</scope>
</reference>
<dbReference type="InterPro" id="IPR036396">
    <property type="entry name" value="Cyt_P450_sf"/>
</dbReference>
<evidence type="ECO:0000256" key="9">
    <source>
        <dbReference type="ARBA" id="ARBA00023004"/>
    </source>
</evidence>
<keyword evidence="6" id="KW-0479">Metal-binding</keyword>
<protein>
    <submittedName>
        <fullName evidence="12">Uncharacterized protein</fullName>
    </submittedName>
</protein>
<keyword evidence="8" id="KW-0560">Oxidoreductase</keyword>
<accession>A0A803MNI2</accession>
<reference evidence="12" key="1">
    <citation type="journal article" date="2017" name="Nature">
        <title>The genome of Chenopodium quinoa.</title>
        <authorList>
            <person name="Jarvis D.E."/>
            <person name="Ho Y.S."/>
            <person name="Lightfoot D.J."/>
            <person name="Schmoeckel S.M."/>
            <person name="Li B."/>
            <person name="Borm T.J.A."/>
            <person name="Ohyanagi H."/>
            <person name="Mineta K."/>
            <person name="Michell C.T."/>
            <person name="Saber N."/>
            <person name="Kharbatia N.M."/>
            <person name="Rupper R.R."/>
            <person name="Sharp A.R."/>
            <person name="Dally N."/>
            <person name="Boughton B.A."/>
            <person name="Woo Y.H."/>
            <person name="Gao G."/>
            <person name="Schijlen E.G.W.M."/>
            <person name="Guo X."/>
            <person name="Momin A.A."/>
            <person name="Negrao S."/>
            <person name="Al-Babili S."/>
            <person name="Gehring C."/>
            <person name="Roessner U."/>
            <person name="Jung C."/>
            <person name="Murphy K."/>
            <person name="Arold S.T."/>
            <person name="Gojobori T."/>
            <person name="van der Linden C.G."/>
            <person name="van Loo E.N."/>
            <person name="Jellen E.N."/>
            <person name="Maughan P.J."/>
            <person name="Tester M."/>
        </authorList>
    </citation>
    <scope>NUCLEOTIDE SEQUENCE [LARGE SCALE GENOMIC DNA]</scope>
    <source>
        <strain evidence="12">cv. PI 614886</strain>
    </source>
</reference>
<keyword evidence="11" id="KW-0472">Membrane</keyword>